<dbReference type="PROSITE" id="PS00595">
    <property type="entry name" value="AA_TRANSFER_CLASS_5"/>
    <property type="match status" value="1"/>
</dbReference>
<dbReference type="AlphaFoldDB" id="E1Z8S0"/>
<dbReference type="Gene3D" id="3.90.1150.10">
    <property type="entry name" value="Aspartate Aminotransferase, domain 1"/>
    <property type="match status" value="1"/>
</dbReference>
<organism evidence="7">
    <name type="scientific">Chlorella variabilis</name>
    <name type="common">Green alga</name>
    <dbReference type="NCBI Taxonomy" id="554065"/>
    <lineage>
        <taxon>Eukaryota</taxon>
        <taxon>Viridiplantae</taxon>
        <taxon>Chlorophyta</taxon>
        <taxon>core chlorophytes</taxon>
        <taxon>Trebouxiophyceae</taxon>
        <taxon>Chlorellales</taxon>
        <taxon>Chlorellaceae</taxon>
        <taxon>Chlorella clade</taxon>
        <taxon>Chlorella</taxon>
    </lineage>
</organism>
<proteinExistence type="inferred from homology"/>
<sequence>MANTGTQGGAPALFTPESSRWRCREATRGGYETVDASADALHRPYTALAALLHCSPDELAIVSSATAAWQQVIYGLAWTWRPGDRVLTSVAEYGSNYIAMLQLARRTGVRIEVIPETTDGDIDIKVKVKLASGKPPVLVAITHVPTSSGGRVYDAAAVGAVCRQAGVLYMLDACQSVGQLPVDVQHIGCDFLSATGRKYLRAPRGSGFLFCRRDALNKFEPALLDNVGASWTGRDEYTMQPSAKRFESYEMSFAAKVGLGVAVGEMVEELGIDLVWERIQHLAHVVRRGLRELQGVTVQDHGRQLCGLVSFTVAGLTADQVQQALSAQHINVSVSRIGSTRIDYERRGLSEVVRASVHYYNTEAELQRFLTAVAGLAGALS</sequence>
<reference evidence="6 7" key="1">
    <citation type="journal article" date="2010" name="Plant Cell">
        <title>The Chlorella variabilis NC64A genome reveals adaptation to photosymbiosis, coevolution with viruses, and cryptic sex.</title>
        <authorList>
            <person name="Blanc G."/>
            <person name="Duncan G."/>
            <person name="Agarkova I."/>
            <person name="Borodovsky M."/>
            <person name="Gurnon J."/>
            <person name="Kuo A."/>
            <person name="Lindquist E."/>
            <person name="Lucas S."/>
            <person name="Pangilinan J."/>
            <person name="Polle J."/>
            <person name="Salamov A."/>
            <person name="Terry A."/>
            <person name="Yamada T."/>
            <person name="Dunigan D.D."/>
            <person name="Grigoriev I.V."/>
            <person name="Claverie J.M."/>
            <person name="Van Etten J.L."/>
        </authorList>
    </citation>
    <scope>NUCLEOTIDE SEQUENCE [LARGE SCALE GENOMIC DNA]</scope>
    <source>
        <strain evidence="6 7">NC64A</strain>
    </source>
</reference>
<dbReference type="Proteomes" id="UP000008141">
    <property type="component" value="Unassembled WGS sequence"/>
</dbReference>
<dbReference type="STRING" id="554065.E1Z8S0"/>
<evidence type="ECO:0000256" key="3">
    <source>
        <dbReference type="RuleBase" id="RU004075"/>
    </source>
</evidence>
<dbReference type="RefSeq" id="XP_005849758.1">
    <property type="nucleotide sequence ID" value="XM_005849696.1"/>
</dbReference>
<dbReference type="InterPro" id="IPR020578">
    <property type="entry name" value="Aminotrans_V_PyrdxlP_BS"/>
</dbReference>
<comment type="similarity">
    <text evidence="3">Belongs to the class-V pyridoxal-phosphate-dependent aminotransferase family.</text>
</comment>
<comment type="cofactor">
    <cofactor evidence="1 4">
        <name>pyridoxal 5'-phosphate</name>
        <dbReference type="ChEBI" id="CHEBI:597326"/>
    </cofactor>
</comment>
<dbReference type="Gene3D" id="3.40.640.10">
    <property type="entry name" value="Type I PLP-dependent aspartate aminotransferase-like (Major domain)"/>
    <property type="match status" value="1"/>
</dbReference>
<name>E1Z8S0_CHLVA</name>
<feature type="domain" description="Aminotransferase class V" evidence="5">
    <location>
        <begin position="38"/>
        <end position="369"/>
    </location>
</feature>
<dbReference type="eggNOG" id="KOG1549">
    <property type="taxonomic scope" value="Eukaryota"/>
</dbReference>
<dbReference type="Pfam" id="PF00266">
    <property type="entry name" value="Aminotran_5"/>
    <property type="match status" value="1"/>
</dbReference>
<keyword evidence="2" id="KW-0663">Pyridoxal phosphate</keyword>
<dbReference type="KEGG" id="cvr:CHLNCDRAFT_21327"/>
<dbReference type="InterPro" id="IPR015424">
    <property type="entry name" value="PyrdxlP-dep_Trfase"/>
</dbReference>
<dbReference type="InterPro" id="IPR015422">
    <property type="entry name" value="PyrdxlP-dep_Trfase_small"/>
</dbReference>
<evidence type="ECO:0000256" key="2">
    <source>
        <dbReference type="ARBA" id="ARBA00022898"/>
    </source>
</evidence>
<protein>
    <recommendedName>
        <fullName evidence="5">Aminotransferase class V domain-containing protein</fullName>
    </recommendedName>
</protein>
<dbReference type="InterPro" id="IPR015421">
    <property type="entry name" value="PyrdxlP-dep_Trfase_major"/>
</dbReference>
<evidence type="ECO:0000256" key="1">
    <source>
        <dbReference type="ARBA" id="ARBA00001933"/>
    </source>
</evidence>
<evidence type="ECO:0000256" key="4">
    <source>
        <dbReference type="RuleBase" id="RU004504"/>
    </source>
</evidence>
<evidence type="ECO:0000313" key="6">
    <source>
        <dbReference type="EMBL" id="EFN57656.1"/>
    </source>
</evidence>
<dbReference type="PANTHER" id="PTHR43586:SF24">
    <property type="entry name" value="BLR4730 PROTEIN"/>
    <property type="match status" value="1"/>
</dbReference>
<keyword evidence="7" id="KW-1185">Reference proteome</keyword>
<dbReference type="GeneID" id="17357279"/>
<dbReference type="InterPro" id="IPR000192">
    <property type="entry name" value="Aminotrans_V_dom"/>
</dbReference>
<accession>E1Z8S0</accession>
<dbReference type="OMA" id="GTSRKWL"/>
<dbReference type="InParanoid" id="E1Z8S0"/>
<dbReference type="PANTHER" id="PTHR43586">
    <property type="entry name" value="CYSTEINE DESULFURASE"/>
    <property type="match status" value="1"/>
</dbReference>
<dbReference type="OrthoDB" id="7403325at2759"/>
<evidence type="ECO:0000313" key="7">
    <source>
        <dbReference type="Proteomes" id="UP000008141"/>
    </source>
</evidence>
<dbReference type="SUPFAM" id="SSF53383">
    <property type="entry name" value="PLP-dependent transferases"/>
    <property type="match status" value="1"/>
</dbReference>
<dbReference type="EMBL" id="GL433839">
    <property type="protein sequence ID" value="EFN57656.1"/>
    <property type="molecule type" value="Genomic_DNA"/>
</dbReference>
<gene>
    <name evidence="6" type="ORF">CHLNCDRAFT_21327</name>
</gene>
<evidence type="ECO:0000259" key="5">
    <source>
        <dbReference type="Pfam" id="PF00266"/>
    </source>
</evidence>